<evidence type="ECO:0000313" key="2">
    <source>
        <dbReference type="EMBL" id="OGE64117.1"/>
    </source>
</evidence>
<evidence type="ECO:0000313" key="3">
    <source>
        <dbReference type="Proteomes" id="UP000183317"/>
    </source>
</evidence>
<dbReference type="Proteomes" id="UP000183317">
    <property type="component" value="Unassembled WGS sequence"/>
</dbReference>
<reference evidence="2 3" key="1">
    <citation type="journal article" date="2016" name="Nat. Commun.">
        <title>Thousands of microbial genomes shed light on interconnected biogeochemical processes in an aquifer system.</title>
        <authorList>
            <person name="Anantharaman K."/>
            <person name="Brown C.T."/>
            <person name="Hug L.A."/>
            <person name="Sharon I."/>
            <person name="Castelle C.J."/>
            <person name="Probst A.J."/>
            <person name="Thomas B.C."/>
            <person name="Singh A."/>
            <person name="Wilkins M.J."/>
            <person name="Karaoz U."/>
            <person name="Brodie E.L."/>
            <person name="Williams K.H."/>
            <person name="Hubbard S.S."/>
            <person name="Banfield J.F."/>
        </authorList>
    </citation>
    <scope>NUCLEOTIDE SEQUENCE [LARGE SCALE GENOMIC DNA]</scope>
</reference>
<evidence type="ECO:0000256" key="1">
    <source>
        <dbReference type="SAM" id="Phobius"/>
    </source>
</evidence>
<dbReference type="Pfam" id="PF11303">
    <property type="entry name" value="DUF3105"/>
    <property type="match status" value="2"/>
</dbReference>
<feature type="transmembrane region" description="Helical" evidence="1">
    <location>
        <begin position="6"/>
        <end position="25"/>
    </location>
</feature>
<keyword evidence="1" id="KW-0812">Transmembrane</keyword>
<comment type="caution">
    <text evidence="2">The sequence shown here is derived from an EMBL/GenBank/DDBJ whole genome shotgun (WGS) entry which is preliminary data.</text>
</comment>
<dbReference type="AlphaFoldDB" id="A0A1F5MFH2"/>
<sequence length="236" mass="26311">MKSPKILIILISVVSAVAFLAWLFIESSKPLPGEKIDANCDNFTDFSKIENINKSDKCRAHIPDNTIVNYSTNPPTLGPHSASWITKGFYEEPRHDGNLVHSMEHGYVIVWYDCTKPVISFQLPVFKTVYAHEEEATGDVQPTNMTAGSEGLAHIKLSDMPKSFSDGSCDVLKNQIKSYIEKNNHKLIGMPRAGMDSPLILTAWGRILKLNSFKEDQIKGFVNTFRDNGPEATVEP</sequence>
<dbReference type="InterPro" id="IPR021454">
    <property type="entry name" value="DUF3105"/>
</dbReference>
<organism evidence="2 3">
    <name type="scientific">Candidatus Daviesbacteria bacterium RIFCSPLOWO2_02_FULL_36_8</name>
    <dbReference type="NCBI Taxonomy" id="1797793"/>
    <lineage>
        <taxon>Bacteria</taxon>
        <taxon>Candidatus Daviesiibacteriota</taxon>
    </lineage>
</organism>
<evidence type="ECO:0008006" key="4">
    <source>
        <dbReference type="Google" id="ProtNLM"/>
    </source>
</evidence>
<accession>A0A1F5MFH2</accession>
<proteinExistence type="predicted"/>
<gene>
    <name evidence="2" type="ORF">A3J13_00670</name>
</gene>
<dbReference type="EMBL" id="MFDU01000046">
    <property type="protein sequence ID" value="OGE64117.1"/>
    <property type="molecule type" value="Genomic_DNA"/>
</dbReference>
<keyword evidence="1" id="KW-0472">Membrane</keyword>
<name>A0A1F5MFH2_9BACT</name>
<keyword evidence="1" id="KW-1133">Transmembrane helix</keyword>
<protein>
    <recommendedName>
        <fullName evidence="4">DUF3105 domain-containing protein</fullName>
    </recommendedName>
</protein>